<dbReference type="Proteomes" id="UP000093197">
    <property type="component" value="Unassembled WGS sequence"/>
</dbReference>
<gene>
    <name evidence="1" type="ORF">AC094_04070</name>
</gene>
<dbReference type="EMBL" id="LIDT01000006">
    <property type="protein sequence ID" value="OCR36092.1"/>
    <property type="molecule type" value="Genomic_DNA"/>
</dbReference>
<evidence type="ECO:0000313" key="1">
    <source>
        <dbReference type="EMBL" id="OCR36092.1"/>
    </source>
</evidence>
<accession>A0A853Q1B7</accession>
<sequence length="57" mass="7201">MFLFYIGFHIERKTHFFYIFMERIKKTHFFLYICTYHLYKRTKRNVSNPGITTKTRD</sequence>
<dbReference type="AlphaFoldDB" id="A0A853Q1B7"/>
<evidence type="ECO:0000313" key="2">
    <source>
        <dbReference type="Proteomes" id="UP000093197"/>
    </source>
</evidence>
<reference evidence="1 2" key="1">
    <citation type="journal article" date="2016" name="PLoS ONE">
        <title>Genomic Diversity of Enterotoxigenic Strains of Bacteroides fragilis.</title>
        <authorList>
            <person name="Pierce J.V."/>
            <person name="Bernstein H.D."/>
        </authorList>
    </citation>
    <scope>NUCLEOTIDE SEQUENCE [LARGE SCALE GENOMIC DNA]</scope>
    <source>
        <strain evidence="1 2">20793-3</strain>
    </source>
</reference>
<name>A0A853Q1B7_BACFG</name>
<proteinExistence type="predicted"/>
<organism evidence="1 2">
    <name type="scientific">Bacteroides fragilis</name>
    <dbReference type="NCBI Taxonomy" id="817"/>
    <lineage>
        <taxon>Bacteria</taxon>
        <taxon>Pseudomonadati</taxon>
        <taxon>Bacteroidota</taxon>
        <taxon>Bacteroidia</taxon>
        <taxon>Bacteroidales</taxon>
        <taxon>Bacteroidaceae</taxon>
        <taxon>Bacteroides</taxon>
    </lineage>
</organism>
<protein>
    <submittedName>
        <fullName evidence="1">Uncharacterized protein</fullName>
    </submittedName>
</protein>
<comment type="caution">
    <text evidence="1">The sequence shown here is derived from an EMBL/GenBank/DDBJ whole genome shotgun (WGS) entry which is preliminary data.</text>
</comment>